<organism evidence="3">
    <name type="scientific">Rhizopus microsporus var. microsporus</name>
    <dbReference type="NCBI Taxonomy" id="86635"/>
    <lineage>
        <taxon>Eukaryota</taxon>
        <taxon>Fungi</taxon>
        <taxon>Fungi incertae sedis</taxon>
        <taxon>Mucoromycota</taxon>
        <taxon>Mucoromycotina</taxon>
        <taxon>Mucoromycetes</taxon>
        <taxon>Mucorales</taxon>
        <taxon>Mucorineae</taxon>
        <taxon>Rhizopodaceae</taxon>
        <taxon>Rhizopus</taxon>
    </lineage>
</organism>
<dbReference type="PANTHER" id="PTHR37327:SF1">
    <property type="entry name" value="MICROTUBULE INTERACTING AND TRANSPORT DOMAIN-CONTAINING PROTEIN"/>
    <property type="match status" value="1"/>
</dbReference>
<feature type="region of interest" description="Disordered" evidence="2">
    <location>
        <begin position="235"/>
        <end position="284"/>
    </location>
</feature>
<feature type="compositionally biased region" description="Polar residues" evidence="2">
    <location>
        <begin position="1"/>
        <end position="34"/>
    </location>
</feature>
<reference evidence="3" key="1">
    <citation type="journal article" date="2016" name="Proc. Natl. Acad. Sci. U.S.A.">
        <title>Lipid metabolic changes in an early divergent fungus govern the establishment of a mutualistic symbiosis with endobacteria.</title>
        <authorList>
            <person name="Lastovetsky O.A."/>
            <person name="Gaspar M.L."/>
            <person name="Mondo S.J."/>
            <person name="LaButti K.M."/>
            <person name="Sandor L."/>
            <person name="Grigoriev I.V."/>
            <person name="Henry S.A."/>
            <person name="Pawlowska T.E."/>
        </authorList>
    </citation>
    <scope>NUCLEOTIDE SEQUENCE [LARGE SCALE GENOMIC DNA]</scope>
    <source>
        <strain evidence="3">ATCC 52814</strain>
    </source>
</reference>
<name>A0A1X0R0T2_RHIZD</name>
<dbReference type="Proteomes" id="UP000242414">
    <property type="component" value="Unassembled WGS sequence"/>
</dbReference>
<feature type="coiled-coil region" evidence="1">
    <location>
        <begin position="372"/>
        <end position="399"/>
    </location>
</feature>
<dbReference type="OrthoDB" id="2245455at2759"/>
<keyword evidence="1" id="KW-0175">Coiled coil</keyword>
<dbReference type="EMBL" id="KV921942">
    <property type="protein sequence ID" value="ORE05548.1"/>
    <property type="molecule type" value="Genomic_DNA"/>
</dbReference>
<dbReference type="PANTHER" id="PTHR37327">
    <property type="entry name" value="CHROMOSOME 1, WHOLE GENOME SHOTGUN SEQUENCE"/>
    <property type="match status" value="1"/>
</dbReference>
<feature type="region of interest" description="Disordered" evidence="2">
    <location>
        <begin position="1"/>
        <end position="35"/>
    </location>
</feature>
<feature type="region of interest" description="Disordered" evidence="2">
    <location>
        <begin position="174"/>
        <end position="218"/>
    </location>
</feature>
<sequence length="543" mass="60575">MDTIQLGTTNSTPVMSTSIKPKVSTSTPILSNNRSNKERRFKKIQSIHPSDNKNTAHANNLPSLNKKTLATALSFRSYNKSSIPIQKLKADVDTILLNKETTKYINQKLVSTATDIYSQSNINSSSGSLALSESGSSTTSTFNSNEIICDTSNVVGDTFTSQLCKTDFTKISSCDDEEKQSHTDDLETSVHPCEPVRSSGLNNLSEQPSVQPTASISSQIISSSRSLLRKSMHGNKFASNNAKEEEKSKKRSVSLLRRSKSQRSVASSTNDVKASNKSTKSINPLPTLNTCKIDPTTFLAGPATSSSLTVQNKKFVLMYRLLESMTCGGHVTGNLHIPMDLWYQTNVRLPYIEAKIAASELLIAVLEKMNARKNIELNISAVINELKILRQTLNQINDTLMRKLGRPAPTVPLNNKQEQGNIHRYSIRTSQTIATWSSRLSKSVEKMRFDTTRNTVPNDGQNELYIKTLMKLFTDAKVLERWDDALTSIMHKAGKREGLVKEAYQINMACISQFMTIVCGFVLKDYEILLNKWFKRSTYWLTE</sequence>
<dbReference type="VEuPathDB" id="FungiDB:BCV72DRAFT_336504"/>
<feature type="compositionally biased region" description="Polar residues" evidence="2">
    <location>
        <begin position="266"/>
        <end position="284"/>
    </location>
</feature>
<evidence type="ECO:0000256" key="2">
    <source>
        <dbReference type="SAM" id="MobiDB-lite"/>
    </source>
</evidence>
<protein>
    <submittedName>
        <fullName evidence="3">Uncharacterized protein</fullName>
    </submittedName>
</protein>
<gene>
    <name evidence="3" type="ORF">BCV72DRAFT_336504</name>
</gene>
<feature type="compositionally biased region" description="Polar residues" evidence="2">
    <location>
        <begin position="199"/>
        <end position="214"/>
    </location>
</feature>
<feature type="compositionally biased region" description="Basic residues" evidence="2">
    <location>
        <begin position="249"/>
        <end position="261"/>
    </location>
</feature>
<proteinExistence type="predicted"/>
<evidence type="ECO:0000313" key="3">
    <source>
        <dbReference type="EMBL" id="ORE05548.1"/>
    </source>
</evidence>
<evidence type="ECO:0000256" key="1">
    <source>
        <dbReference type="SAM" id="Coils"/>
    </source>
</evidence>
<dbReference type="AlphaFoldDB" id="A0A1X0R0T2"/>
<accession>A0A1X0R0T2</accession>